<reference evidence="2 3" key="1">
    <citation type="submission" date="2020-11" db="EMBL/GenBank/DDBJ databases">
        <title>Winogradskyella marina sp. nov., isolated from marine sediment.</title>
        <authorList>
            <person name="Bo J."/>
            <person name="Wang S."/>
            <person name="Song X."/>
            <person name="Du Z."/>
        </authorList>
    </citation>
    <scope>NUCLEOTIDE SEQUENCE [LARGE SCALE GENOMIC DNA]</scope>
    <source>
        <strain evidence="2 3">F6397</strain>
    </source>
</reference>
<accession>A0ABS0EKV4</accession>
<keyword evidence="3" id="KW-1185">Reference proteome</keyword>
<dbReference type="RefSeq" id="WP_195872360.1">
    <property type="nucleotide sequence ID" value="NZ_JADOET010000015.1"/>
</dbReference>
<dbReference type="Proteomes" id="UP000611215">
    <property type="component" value="Unassembled WGS sequence"/>
</dbReference>
<comment type="caution">
    <text evidence="2">The sequence shown here is derived from an EMBL/GenBank/DDBJ whole genome shotgun (WGS) entry which is preliminary data.</text>
</comment>
<organism evidence="2 3">
    <name type="scientific">Winogradskyella marina</name>
    <dbReference type="NCBI Taxonomy" id="2785530"/>
    <lineage>
        <taxon>Bacteria</taxon>
        <taxon>Pseudomonadati</taxon>
        <taxon>Bacteroidota</taxon>
        <taxon>Flavobacteriia</taxon>
        <taxon>Flavobacteriales</taxon>
        <taxon>Flavobacteriaceae</taxon>
        <taxon>Winogradskyella</taxon>
    </lineage>
</organism>
<dbReference type="EMBL" id="JADOET010000015">
    <property type="protein sequence ID" value="MBF8151101.1"/>
    <property type="molecule type" value="Genomic_DNA"/>
</dbReference>
<keyword evidence="1" id="KW-0812">Transmembrane</keyword>
<feature type="transmembrane region" description="Helical" evidence="1">
    <location>
        <begin position="46"/>
        <end position="63"/>
    </location>
</feature>
<evidence type="ECO:0000256" key="1">
    <source>
        <dbReference type="SAM" id="Phobius"/>
    </source>
</evidence>
<keyword evidence="1" id="KW-0472">Membrane</keyword>
<name>A0ABS0EKV4_9FLAO</name>
<proteinExistence type="predicted"/>
<keyword evidence="1" id="KW-1133">Transmembrane helix</keyword>
<sequence length="166" mass="19072">MKIFKEEQRFTQLWLIVLILVSLLVPVGVILQSYFEDPSSYTNLELTSSIGFIILAAGIIFLFKLETRIDEKGIHYKFFPFHWSFKVVTWNDIEKAYVRTYSPISEYGGWGIKGGILWNTSKGKAINVSGDIGIQLELKNGKKLLIGTQKRNEAERILTTYKTKFN</sequence>
<evidence type="ECO:0000313" key="2">
    <source>
        <dbReference type="EMBL" id="MBF8151101.1"/>
    </source>
</evidence>
<protein>
    <recommendedName>
        <fullName evidence="4">PH domain-containing protein</fullName>
    </recommendedName>
</protein>
<feature type="transmembrane region" description="Helical" evidence="1">
    <location>
        <begin position="12"/>
        <end position="34"/>
    </location>
</feature>
<evidence type="ECO:0008006" key="4">
    <source>
        <dbReference type="Google" id="ProtNLM"/>
    </source>
</evidence>
<gene>
    <name evidence="2" type="ORF">ITJ86_14420</name>
</gene>
<evidence type="ECO:0000313" key="3">
    <source>
        <dbReference type="Proteomes" id="UP000611215"/>
    </source>
</evidence>